<dbReference type="GO" id="GO:0003677">
    <property type="term" value="F:DNA binding"/>
    <property type="evidence" value="ECO:0007669"/>
    <property type="project" value="InterPro"/>
</dbReference>
<protein>
    <submittedName>
        <fullName evidence="2">HTH_XRE domain containing protein</fullName>
    </submittedName>
</protein>
<dbReference type="PROSITE" id="PS50943">
    <property type="entry name" value="HTH_CROC1"/>
    <property type="match status" value="1"/>
</dbReference>
<dbReference type="Gene3D" id="1.10.260.40">
    <property type="entry name" value="lambda repressor-like DNA-binding domains"/>
    <property type="match status" value="1"/>
</dbReference>
<accession>A0A6J5PE47</accession>
<dbReference type="EMBL" id="LR797221">
    <property type="protein sequence ID" value="CAB4194737.1"/>
    <property type="molecule type" value="Genomic_DNA"/>
</dbReference>
<gene>
    <name evidence="3" type="ORF">UFOVP1282_16</name>
    <name evidence="2" type="ORF">UFOVP888_17</name>
</gene>
<proteinExistence type="predicted"/>
<dbReference type="InterPro" id="IPR010982">
    <property type="entry name" value="Lambda_DNA-bd_dom_sf"/>
</dbReference>
<feature type="domain" description="HTH cro/C1-type" evidence="1">
    <location>
        <begin position="56"/>
        <end position="110"/>
    </location>
</feature>
<dbReference type="CDD" id="cd00093">
    <property type="entry name" value="HTH_XRE"/>
    <property type="match status" value="1"/>
</dbReference>
<dbReference type="SMART" id="SM00530">
    <property type="entry name" value="HTH_XRE"/>
    <property type="match status" value="1"/>
</dbReference>
<dbReference type="Pfam" id="PF01381">
    <property type="entry name" value="HTH_3"/>
    <property type="match status" value="1"/>
</dbReference>
<evidence type="ECO:0000259" key="1">
    <source>
        <dbReference type="PROSITE" id="PS50943"/>
    </source>
</evidence>
<reference evidence="2" key="1">
    <citation type="submission" date="2020-05" db="EMBL/GenBank/DDBJ databases">
        <authorList>
            <person name="Chiriac C."/>
            <person name="Salcher M."/>
            <person name="Ghai R."/>
            <person name="Kavagutti S V."/>
        </authorList>
    </citation>
    <scope>NUCLEOTIDE SEQUENCE</scope>
</reference>
<evidence type="ECO:0000313" key="3">
    <source>
        <dbReference type="EMBL" id="CAB4194737.1"/>
    </source>
</evidence>
<name>A0A6J5PE47_9CAUD</name>
<dbReference type="SUPFAM" id="SSF47413">
    <property type="entry name" value="lambda repressor-like DNA-binding domains"/>
    <property type="match status" value="1"/>
</dbReference>
<organism evidence="2">
    <name type="scientific">uncultured Caudovirales phage</name>
    <dbReference type="NCBI Taxonomy" id="2100421"/>
    <lineage>
        <taxon>Viruses</taxon>
        <taxon>Duplodnaviria</taxon>
        <taxon>Heunggongvirae</taxon>
        <taxon>Uroviricota</taxon>
        <taxon>Caudoviricetes</taxon>
        <taxon>Peduoviridae</taxon>
        <taxon>Maltschvirus</taxon>
        <taxon>Maltschvirus maltsch</taxon>
    </lineage>
</organism>
<dbReference type="EMBL" id="LR796843">
    <property type="protein sequence ID" value="CAB4169422.1"/>
    <property type="molecule type" value="Genomic_DNA"/>
</dbReference>
<evidence type="ECO:0000313" key="2">
    <source>
        <dbReference type="EMBL" id="CAB4169422.1"/>
    </source>
</evidence>
<sequence>MTALQPSPSRRHEKLIESARHRLPRPGGSSVAISPLDDNFPRCHAVLRGIVNLRALKQTRIDTGLSMEHAAAFAGIGRNTLQRIENGKADPRITTLRKILDLYGDRLDVFLSIDDYVEK</sequence>
<dbReference type="InterPro" id="IPR001387">
    <property type="entry name" value="Cro/C1-type_HTH"/>
</dbReference>